<dbReference type="KEGG" id="bii:BINDI_0063"/>
<evidence type="ECO:0000313" key="2">
    <source>
        <dbReference type="EMBL" id="AIC91349.1"/>
    </source>
</evidence>
<dbReference type="Proteomes" id="UP000028569">
    <property type="component" value="Chromosome"/>
</dbReference>
<dbReference type="Pfam" id="PF09954">
    <property type="entry name" value="DUF2188"/>
    <property type="match status" value="1"/>
</dbReference>
<evidence type="ECO:0000313" key="3">
    <source>
        <dbReference type="Proteomes" id="UP000028569"/>
    </source>
</evidence>
<organism evidence="2 3">
    <name type="scientific">Bifidobacterium [indicum] DSM 20214 = LMG 11587</name>
    <dbReference type="NCBI Taxonomy" id="1341694"/>
    <lineage>
        <taxon>Bacteria</taxon>
        <taxon>Bacillati</taxon>
        <taxon>Actinomycetota</taxon>
        <taxon>Actinomycetes</taxon>
        <taxon>Bifidobacteriales</taxon>
        <taxon>Bifidobacteriaceae</taxon>
        <taxon>Bifidobacterium</taxon>
    </lineage>
</organism>
<dbReference type="EMBL" id="CP006018">
    <property type="protein sequence ID" value="AIC91349.1"/>
    <property type="molecule type" value="Genomic_DNA"/>
</dbReference>
<dbReference type="GeneID" id="91565553"/>
<dbReference type="RefSeq" id="WP_033491456.1">
    <property type="nucleotide sequence ID" value="NZ_CP006018.1"/>
</dbReference>
<evidence type="ECO:0008006" key="4">
    <source>
        <dbReference type="Google" id="ProtNLM"/>
    </source>
</evidence>
<feature type="compositionally biased region" description="Basic and acidic residues" evidence="1">
    <location>
        <begin position="61"/>
        <end position="77"/>
    </location>
</feature>
<feature type="region of interest" description="Disordered" evidence="1">
    <location>
        <begin position="41"/>
        <end position="77"/>
    </location>
</feature>
<gene>
    <name evidence="2" type="ORF">BINDI_0063</name>
</gene>
<dbReference type="OrthoDB" id="3233612at2"/>
<proteinExistence type="predicted"/>
<sequence>MADYHVQFEKGRDVWSVKRAGASRASKTFATQAEAAKQAKVYADRSGGGEVNVHKKGANQVRDKRTIGKEDPRSTKG</sequence>
<dbReference type="AlphaFoldDB" id="A0A087VSM8"/>
<dbReference type="HOGENOM" id="CLU_179056_2_1_11"/>
<name>A0A087VSM8_9BIFI</name>
<reference evidence="2 3" key="1">
    <citation type="journal article" date="2014" name="Appl. Environ. Microbiol.">
        <title>Genomic encyclopedia of type strains of the genus Bifidobacterium.</title>
        <authorList>
            <person name="Milani C."/>
            <person name="Lugli G.A."/>
            <person name="Duranti S."/>
            <person name="Turroni F."/>
            <person name="Bottacini F."/>
            <person name="Mangifesta M."/>
            <person name="Sanchez B."/>
            <person name="Viappiani A."/>
            <person name="Mancabelli L."/>
            <person name="Taminiau B."/>
            <person name="Delcenserie V."/>
            <person name="Barrangou R."/>
            <person name="Margolles A."/>
            <person name="van Sinderen D."/>
            <person name="Ventura M."/>
        </authorList>
    </citation>
    <scope>NUCLEOTIDE SEQUENCE [LARGE SCALE GENOMIC DNA]</scope>
    <source>
        <strain evidence="2 3">LMG 11587</strain>
    </source>
</reference>
<accession>A0A087VSM8</accession>
<protein>
    <recommendedName>
        <fullName evidence="4">DUF2188 domain-containing protein</fullName>
    </recommendedName>
</protein>
<keyword evidence="3" id="KW-1185">Reference proteome</keyword>
<dbReference type="InterPro" id="IPR018691">
    <property type="entry name" value="DUF2188"/>
</dbReference>
<evidence type="ECO:0000256" key="1">
    <source>
        <dbReference type="SAM" id="MobiDB-lite"/>
    </source>
</evidence>